<dbReference type="Proteomes" id="UP000278907">
    <property type="component" value="Unassembled WGS sequence"/>
</dbReference>
<evidence type="ECO:0000313" key="2">
    <source>
        <dbReference type="Proteomes" id="UP000278907"/>
    </source>
</evidence>
<dbReference type="EMBL" id="RAWI01000895">
    <property type="protein sequence ID" value="RKH85859.1"/>
    <property type="molecule type" value="Genomic_DNA"/>
</dbReference>
<evidence type="ECO:0000313" key="1">
    <source>
        <dbReference type="EMBL" id="RKH85859.1"/>
    </source>
</evidence>
<reference evidence="1 2" key="1">
    <citation type="submission" date="2018-09" db="EMBL/GenBank/DDBJ databases">
        <authorList>
            <person name="Livingstone P.G."/>
            <person name="Whitworth D.E."/>
        </authorList>
    </citation>
    <scope>NUCLEOTIDE SEQUENCE [LARGE SCALE GENOMIC DNA]</scope>
    <source>
        <strain evidence="1 2">CA031B</strain>
    </source>
</reference>
<organism evidence="1 2">
    <name type="scientific">Corallococcus praedator</name>
    <dbReference type="NCBI Taxonomy" id="2316724"/>
    <lineage>
        <taxon>Bacteria</taxon>
        <taxon>Pseudomonadati</taxon>
        <taxon>Myxococcota</taxon>
        <taxon>Myxococcia</taxon>
        <taxon>Myxococcales</taxon>
        <taxon>Cystobacterineae</taxon>
        <taxon>Myxococcaceae</taxon>
        <taxon>Corallococcus</taxon>
    </lineage>
</organism>
<dbReference type="InterPro" id="IPR018513">
    <property type="entry name" value="Cell_synthase_bac"/>
</dbReference>
<gene>
    <name evidence="1" type="ORF">D7Y13_42330</name>
</gene>
<comment type="caution">
    <text evidence="1">The sequence shown here is derived from an EMBL/GenBank/DDBJ whole genome shotgun (WGS) entry which is preliminary data.</text>
</comment>
<feature type="non-terminal residue" evidence="1">
    <location>
        <position position="1"/>
    </location>
</feature>
<protein>
    <submittedName>
        <fullName evidence="1">Cellulose biosynthesis cyclic di-GMP-binding regulatory protein BcsB</fullName>
    </submittedName>
</protein>
<sequence length="159" mass="17386">VLPDSKLVFDFQPQAVPLNFSQYPYPIFDDLSLEANRIAYLQPQAIDEPWLTAAARYQASLGRVADYRAMETRLVTQPGDVKENERLIVIGTPKTQSAIANLNLPLDLENGKLLDAQKRPIPDDAGVLVLTTTAENRVPVLVATGNSEAGVAKAVQFLV</sequence>
<proteinExistence type="predicted"/>
<feature type="non-terminal residue" evidence="1">
    <location>
        <position position="159"/>
    </location>
</feature>
<dbReference type="RefSeq" id="WP_147452682.1">
    <property type="nucleotide sequence ID" value="NZ_RAWI01000895.1"/>
</dbReference>
<accession>A0ABX9Q2Z9</accession>
<name>A0ABX9Q2Z9_9BACT</name>
<dbReference type="Pfam" id="PF03170">
    <property type="entry name" value="BcsB"/>
    <property type="match status" value="1"/>
</dbReference>
<keyword evidence="2" id="KW-1185">Reference proteome</keyword>